<accession>A0A9D4D7U7</accession>
<gene>
    <name evidence="4" type="ORF">DPMN_046951</name>
    <name evidence="5" type="ORF">DPMN_047294</name>
</gene>
<organism evidence="4 6">
    <name type="scientific">Dreissena polymorpha</name>
    <name type="common">Zebra mussel</name>
    <name type="synonym">Mytilus polymorpha</name>
    <dbReference type="NCBI Taxonomy" id="45954"/>
    <lineage>
        <taxon>Eukaryota</taxon>
        <taxon>Metazoa</taxon>
        <taxon>Spiralia</taxon>
        <taxon>Lophotrochozoa</taxon>
        <taxon>Mollusca</taxon>
        <taxon>Bivalvia</taxon>
        <taxon>Autobranchia</taxon>
        <taxon>Heteroconchia</taxon>
        <taxon>Euheterodonta</taxon>
        <taxon>Imparidentia</taxon>
        <taxon>Neoheterodontei</taxon>
        <taxon>Myida</taxon>
        <taxon>Dreissenoidea</taxon>
        <taxon>Dreissenidae</taxon>
        <taxon>Dreissena</taxon>
    </lineage>
</organism>
<evidence type="ECO:0000313" key="4">
    <source>
        <dbReference type="EMBL" id="KAH3740250.1"/>
    </source>
</evidence>
<reference evidence="4" key="2">
    <citation type="submission" date="2020-11" db="EMBL/GenBank/DDBJ databases">
        <authorList>
            <person name="McCartney M.A."/>
            <person name="Auch B."/>
            <person name="Kono T."/>
            <person name="Mallez S."/>
            <person name="Becker A."/>
            <person name="Gohl D.M."/>
            <person name="Silverstein K.A.T."/>
            <person name="Koren S."/>
            <person name="Bechman K.B."/>
            <person name="Herman A."/>
            <person name="Abrahante J.E."/>
            <person name="Garbe J."/>
        </authorList>
    </citation>
    <scope>NUCLEOTIDE SEQUENCE</scope>
    <source>
        <strain evidence="4">Duluth1</strain>
        <tissue evidence="4">Whole animal</tissue>
    </source>
</reference>
<dbReference type="Proteomes" id="UP000828390">
    <property type="component" value="Unassembled WGS sequence"/>
</dbReference>
<dbReference type="InterPro" id="IPR002126">
    <property type="entry name" value="Cadherin-like_dom"/>
</dbReference>
<proteinExistence type="predicted"/>
<sequence>MCVCFSDGNVKLAQALDYETVKTYTCGFNVSDGTATGGPFMYTLTVQDANEAPYFSDTMYYATTSEGAVSGNLIHVCLVDSPIILNWINLFPKLGMSSIFISIFILFLTDIPLRKQRIPR</sequence>
<keyword evidence="2" id="KW-0472">Membrane</keyword>
<evidence type="ECO:0000313" key="5">
    <source>
        <dbReference type="EMBL" id="KAH3740588.1"/>
    </source>
</evidence>
<evidence type="ECO:0000256" key="2">
    <source>
        <dbReference type="SAM" id="Phobius"/>
    </source>
</evidence>
<reference evidence="4" key="1">
    <citation type="journal article" date="2019" name="bioRxiv">
        <title>The Genome of the Zebra Mussel, Dreissena polymorpha: A Resource for Invasive Species Research.</title>
        <authorList>
            <person name="McCartney M.A."/>
            <person name="Auch B."/>
            <person name="Kono T."/>
            <person name="Mallez S."/>
            <person name="Zhang Y."/>
            <person name="Obille A."/>
            <person name="Becker A."/>
            <person name="Abrahante J.E."/>
            <person name="Garbe J."/>
            <person name="Badalamenti J.P."/>
            <person name="Herman A."/>
            <person name="Mangelson H."/>
            <person name="Liachko I."/>
            <person name="Sullivan S."/>
            <person name="Sone E.D."/>
            <person name="Koren S."/>
            <person name="Silverstein K.A.T."/>
            <person name="Beckman K.B."/>
            <person name="Gohl D.M."/>
        </authorList>
    </citation>
    <scope>NUCLEOTIDE SEQUENCE</scope>
    <source>
        <strain evidence="4">Duluth1</strain>
        <tissue evidence="4">Whole animal</tissue>
    </source>
</reference>
<evidence type="ECO:0000256" key="1">
    <source>
        <dbReference type="PROSITE-ProRule" id="PRU00043"/>
    </source>
</evidence>
<name>A0A9D4D7U7_DREPO</name>
<feature type="domain" description="Cadherin" evidence="3">
    <location>
        <begin position="6"/>
        <end position="55"/>
    </location>
</feature>
<evidence type="ECO:0000313" key="6">
    <source>
        <dbReference type="Proteomes" id="UP000828390"/>
    </source>
</evidence>
<dbReference type="PROSITE" id="PS50268">
    <property type="entry name" value="CADHERIN_2"/>
    <property type="match status" value="1"/>
</dbReference>
<dbReference type="EMBL" id="JAIWYP010000011">
    <property type="protein sequence ID" value="KAH3740250.1"/>
    <property type="molecule type" value="Genomic_DNA"/>
</dbReference>
<dbReference type="GO" id="GO:0005509">
    <property type="term" value="F:calcium ion binding"/>
    <property type="evidence" value="ECO:0007669"/>
    <property type="project" value="UniProtKB-UniRule"/>
</dbReference>
<dbReference type="AlphaFoldDB" id="A0A9D4D7U7"/>
<feature type="transmembrane region" description="Helical" evidence="2">
    <location>
        <begin position="94"/>
        <end position="113"/>
    </location>
</feature>
<protein>
    <recommendedName>
        <fullName evidence="3">Cadherin domain-containing protein</fullName>
    </recommendedName>
</protein>
<dbReference type="GO" id="GO:0016020">
    <property type="term" value="C:membrane"/>
    <property type="evidence" value="ECO:0007669"/>
    <property type="project" value="InterPro"/>
</dbReference>
<keyword evidence="1" id="KW-0106">Calcium</keyword>
<dbReference type="GO" id="GO:0007156">
    <property type="term" value="P:homophilic cell adhesion via plasma membrane adhesion molecules"/>
    <property type="evidence" value="ECO:0007669"/>
    <property type="project" value="InterPro"/>
</dbReference>
<comment type="caution">
    <text evidence="4">The sequence shown here is derived from an EMBL/GenBank/DDBJ whole genome shotgun (WGS) entry which is preliminary data.</text>
</comment>
<keyword evidence="2" id="KW-1133">Transmembrane helix</keyword>
<evidence type="ECO:0000259" key="3">
    <source>
        <dbReference type="PROSITE" id="PS50268"/>
    </source>
</evidence>
<dbReference type="EMBL" id="JAIWYP010000011">
    <property type="protein sequence ID" value="KAH3740588.1"/>
    <property type="molecule type" value="Genomic_DNA"/>
</dbReference>
<keyword evidence="6" id="KW-1185">Reference proteome</keyword>
<keyword evidence="2" id="KW-0812">Transmembrane</keyword>